<evidence type="ECO:0000256" key="2">
    <source>
        <dbReference type="ARBA" id="ARBA00010973"/>
    </source>
</evidence>
<dbReference type="PANTHER" id="PTHR43123:SF4">
    <property type="entry name" value="POLYSACCHARIDE DEACETYLASE"/>
    <property type="match status" value="1"/>
</dbReference>
<evidence type="ECO:0000256" key="3">
    <source>
        <dbReference type="ARBA" id="ARBA00020071"/>
    </source>
</evidence>
<dbReference type="EMBL" id="JACIJE010000004">
    <property type="protein sequence ID" value="MBB5689708.1"/>
    <property type="molecule type" value="Genomic_DNA"/>
</dbReference>
<dbReference type="Proteomes" id="UP000562254">
    <property type="component" value="Unassembled WGS sequence"/>
</dbReference>
<dbReference type="AlphaFoldDB" id="A0A840XMB4"/>
<gene>
    <name evidence="6" type="ORF">FHS88_001833</name>
</gene>
<reference evidence="6 7" key="1">
    <citation type="submission" date="2020-08" db="EMBL/GenBank/DDBJ databases">
        <title>Genomic Encyclopedia of Type Strains, Phase IV (KMG-IV): sequencing the most valuable type-strain genomes for metagenomic binning, comparative biology and taxonomic classification.</title>
        <authorList>
            <person name="Goeker M."/>
        </authorList>
    </citation>
    <scope>NUCLEOTIDE SEQUENCE [LARGE SCALE GENOMIC DNA]</scope>
    <source>
        <strain evidence="6 7">DSM 25895</strain>
    </source>
</reference>
<evidence type="ECO:0000259" key="5">
    <source>
        <dbReference type="Pfam" id="PF01522"/>
    </source>
</evidence>
<dbReference type="PANTHER" id="PTHR43123">
    <property type="entry name" value="POLYSACCHARIDE DEACETYLASE-RELATED"/>
    <property type="match status" value="1"/>
</dbReference>
<dbReference type="InterPro" id="IPR002509">
    <property type="entry name" value="NODB_dom"/>
</dbReference>
<comment type="similarity">
    <text evidence="2">Belongs to the polysaccharide deacetylase family.</text>
</comment>
<evidence type="ECO:0000256" key="4">
    <source>
        <dbReference type="ARBA" id="ARBA00032976"/>
    </source>
</evidence>
<sequence length="301" mass="33710">MRLPGHGRYAHSAIPQRPDYDWPNGARLALVVCNNIEAFAYRAGLGSDSTGTPAVQNQRNYAWRDYGNRVGLWNLLDMLDELEIPCAHNVNGAVLDACPEIAPALKARGDEFVGHGRTNAERQDGMWEEDERRLIVESRDAIIRHAGAAPEGWLGPYIAQSAVTLDLLKEEGFSYVMDWPADDQPFWMATRAGPILSVPYSVELNDSPAQLARQHTGREFAQMIVDQFDEMLEQSRKRPLVCSVVLHPFIVGQPFRLRALRDALRHILSHRERLWVARPGEVARYAASLPKGVVPGSEMLP</sequence>
<name>A0A840XMB4_9PROT</name>
<organism evidence="6 7">
    <name type="scientific">Neoroseomonas alkaliterrae</name>
    <dbReference type="NCBI Taxonomy" id="1452450"/>
    <lineage>
        <taxon>Bacteria</taxon>
        <taxon>Pseudomonadati</taxon>
        <taxon>Pseudomonadota</taxon>
        <taxon>Alphaproteobacteria</taxon>
        <taxon>Acetobacterales</taxon>
        <taxon>Acetobacteraceae</taxon>
        <taxon>Neoroseomonas</taxon>
    </lineage>
</organism>
<comment type="caution">
    <text evidence="6">The sequence shown here is derived from an EMBL/GenBank/DDBJ whole genome shotgun (WGS) entry which is preliminary data.</text>
</comment>
<feature type="domain" description="NodB homology" evidence="5">
    <location>
        <begin position="65"/>
        <end position="176"/>
    </location>
</feature>
<keyword evidence="7" id="KW-1185">Reference proteome</keyword>
<evidence type="ECO:0000313" key="6">
    <source>
        <dbReference type="EMBL" id="MBB5689708.1"/>
    </source>
</evidence>
<dbReference type="GO" id="GO:0016810">
    <property type="term" value="F:hydrolase activity, acting on carbon-nitrogen (but not peptide) bonds"/>
    <property type="evidence" value="ECO:0007669"/>
    <property type="project" value="InterPro"/>
</dbReference>
<dbReference type="RefSeq" id="WP_184483767.1">
    <property type="nucleotide sequence ID" value="NZ_JAAEDJ010000063.1"/>
</dbReference>
<protein>
    <recommendedName>
        <fullName evidence="3">Chitooligosaccharide deacetylase</fullName>
    </recommendedName>
    <alternativeName>
        <fullName evidence="4">Nodulation protein B</fullName>
    </alternativeName>
</protein>
<evidence type="ECO:0000256" key="1">
    <source>
        <dbReference type="ARBA" id="ARBA00003236"/>
    </source>
</evidence>
<dbReference type="SUPFAM" id="SSF88713">
    <property type="entry name" value="Glycoside hydrolase/deacetylase"/>
    <property type="match status" value="1"/>
</dbReference>
<evidence type="ECO:0000313" key="7">
    <source>
        <dbReference type="Proteomes" id="UP000562254"/>
    </source>
</evidence>
<dbReference type="Pfam" id="PF01522">
    <property type="entry name" value="Polysacc_deac_1"/>
    <property type="match status" value="1"/>
</dbReference>
<comment type="function">
    <text evidence="1">Is involved in generating a small heat-stable compound (Nod), an acylated oligomer of N-acetylglucosamine, that stimulates mitosis in various plant protoplasts.</text>
</comment>
<dbReference type="GO" id="GO:0005975">
    <property type="term" value="P:carbohydrate metabolic process"/>
    <property type="evidence" value="ECO:0007669"/>
    <property type="project" value="InterPro"/>
</dbReference>
<dbReference type="CDD" id="cd10979">
    <property type="entry name" value="CE4_PuuE_like"/>
    <property type="match status" value="1"/>
</dbReference>
<proteinExistence type="inferred from homology"/>
<dbReference type="Gene3D" id="3.20.20.370">
    <property type="entry name" value="Glycoside hydrolase/deacetylase"/>
    <property type="match status" value="1"/>
</dbReference>
<accession>A0A840XMB4</accession>
<dbReference type="InterPro" id="IPR011330">
    <property type="entry name" value="Glyco_hydro/deAcase_b/a-brl"/>
</dbReference>